<comment type="caution">
    <text evidence="6">The sequence shown here is derived from an EMBL/GenBank/DDBJ whole genome shotgun (WGS) entry which is preliminary data.</text>
</comment>
<accession>A0A9N7RSK0</accession>
<reference evidence="6" key="1">
    <citation type="submission" date="2019-12" db="EMBL/GenBank/DDBJ databases">
        <authorList>
            <person name="Scholes J."/>
        </authorList>
    </citation>
    <scope>NUCLEOTIDE SEQUENCE</scope>
</reference>
<proteinExistence type="inferred from homology"/>
<evidence type="ECO:0000313" key="7">
    <source>
        <dbReference type="Proteomes" id="UP001153555"/>
    </source>
</evidence>
<dbReference type="Pfam" id="PF20669">
    <property type="entry name" value="Exo70_N"/>
    <property type="match status" value="1"/>
</dbReference>
<feature type="domain" description="Exocyst complex subunit Exo70 C-terminal" evidence="5">
    <location>
        <begin position="234"/>
        <end position="581"/>
    </location>
</feature>
<dbReference type="Gene3D" id="1.20.1280.170">
    <property type="entry name" value="Exocyst complex component Exo70"/>
    <property type="match status" value="1"/>
</dbReference>
<keyword evidence="3" id="KW-0653">Protein transport</keyword>
<dbReference type="PANTHER" id="PTHR12542">
    <property type="entry name" value="EXOCYST COMPLEX PROTEIN EXO70"/>
    <property type="match status" value="1"/>
</dbReference>
<dbReference type="InterPro" id="IPR046364">
    <property type="entry name" value="Exo70_C"/>
</dbReference>
<dbReference type="InterPro" id="IPR004140">
    <property type="entry name" value="Exo70"/>
</dbReference>
<evidence type="ECO:0000313" key="6">
    <source>
        <dbReference type="EMBL" id="CAA0842879.1"/>
    </source>
</evidence>
<name>A0A9N7RSK0_STRHE</name>
<comment type="similarity">
    <text evidence="1 3">Belongs to the EXO70 family.</text>
</comment>
<feature type="region of interest" description="Disordered" evidence="4">
    <location>
        <begin position="1"/>
        <end position="26"/>
    </location>
</feature>
<comment type="function">
    <text evidence="3">Component of the exocyst complex.</text>
</comment>
<dbReference type="GO" id="GO:0006887">
    <property type="term" value="P:exocytosis"/>
    <property type="evidence" value="ECO:0007669"/>
    <property type="project" value="UniProtKB-KW"/>
</dbReference>
<sequence>MRSLCFSPKPKLSSFSSFTPSSPSRFGFSPARPSFSDSVMDRTLEISEPIITKWDPETTAYARVTSLFHESRQEARDFVKTVNNLLKAIHFVSVETSGSGFDKLGRAQSLMRVAMKLLQKEFYQILSMNRAHLDPESVSARSSRTSISSASSYNDDDESSASEVDDTSLLAMSDLRLIAECMISAGHAKECLEIYRVIRKSIVDEGIYKLGVEKLSSSQVNKSDPETLDWRVETWLAVVSTAVKTLFTGERILCDHVFASEDSLRESCFADVTREGAQILFAFPEGMAKHHAPGGSPERIFRLLDMHRAISGLWPEIESVFSGEPSGAARAQALSALERLADSTRVALRGFEAAVIKEPTKSSPVAGGGVHGLTVDVVAYLSGLAEYSGALSEVLPPEYDSPETAVGRKMEWLLLVLLCKLDAKAKRYKEVSLSYLFLANNLQYVVVKARGSKLGNLLGDEWLAKHEYKVKQFAERYERLGWGHVIDSIPSDPTAADAPPAKVKEIFKKFNALFDQACRKQGVCVVVDSKLRDQIKISLARKICGPYREFYDEYREKMERERFSESVVRYAPEDVGHNLSDLFLGDFGSGGFSSIELCHLH</sequence>
<feature type="compositionally biased region" description="Acidic residues" evidence="4">
    <location>
        <begin position="154"/>
        <end position="165"/>
    </location>
</feature>
<dbReference type="Pfam" id="PF03081">
    <property type="entry name" value="Exo70_C"/>
    <property type="match status" value="1"/>
</dbReference>
<evidence type="ECO:0000256" key="4">
    <source>
        <dbReference type="SAM" id="MobiDB-lite"/>
    </source>
</evidence>
<dbReference type="PANTHER" id="PTHR12542:SF38">
    <property type="entry name" value="EXOCYST SUBUNIT EXO70 FAMILY PROTEIN"/>
    <property type="match status" value="1"/>
</dbReference>
<keyword evidence="2 3" id="KW-0813">Transport</keyword>
<dbReference type="GO" id="GO:0015031">
    <property type="term" value="P:protein transport"/>
    <property type="evidence" value="ECO:0007669"/>
    <property type="project" value="UniProtKB-KW"/>
</dbReference>
<evidence type="ECO:0000256" key="3">
    <source>
        <dbReference type="RuleBase" id="RU365026"/>
    </source>
</evidence>
<evidence type="ECO:0000256" key="1">
    <source>
        <dbReference type="ARBA" id="ARBA00006756"/>
    </source>
</evidence>
<dbReference type="GO" id="GO:0005546">
    <property type="term" value="F:phosphatidylinositol-4,5-bisphosphate binding"/>
    <property type="evidence" value="ECO:0007669"/>
    <property type="project" value="InterPro"/>
</dbReference>
<feature type="region of interest" description="Disordered" evidence="4">
    <location>
        <begin position="144"/>
        <end position="165"/>
    </location>
</feature>
<dbReference type="AlphaFoldDB" id="A0A9N7RSK0"/>
<dbReference type="Proteomes" id="UP001153555">
    <property type="component" value="Unassembled WGS sequence"/>
</dbReference>
<gene>
    <name evidence="6" type="ORF">SHERM_08734</name>
</gene>
<evidence type="ECO:0000259" key="5">
    <source>
        <dbReference type="Pfam" id="PF03081"/>
    </source>
</evidence>
<dbReference type="GO" id="GO:0000145">
    <property type="term" value="C:exocyst"/>
    <property type="evidence" value="ECO:0007669"/>
    <property type="project" value="InterPro"/>
</dbReference>
<dbReference type="EMBL" id="CACSLK010034598">
    <property type="protein sequence ID" value="CAA0842879.1"/>
    <property type="molecule type" value="Genomic_DNA"/>
</dbReference>
<protein>
    <recommendedName>
        <fullName evidence="3">Exocyst subunit Exo70 family protein</fullName>
    </recommendedName>
</protein>
<keyword evidence="3" id="KW-0268">Exocytosis</keyword>
<dbReference type="OrthoDB" id="1922221at2759"/>
<dbReference type="InterPro" id="IPR016159">
    <property type="entry name" value="Cullin_repeat-like_dom_sf"/>
</dbReference>
<dbReference type="SUPFAM" id="SSF74788">
    <property type="entry name" value="Cullin repeat-like"/>
    <property type="match status" value="1"/>
</dbReference>
<evidence type="ECO:0000256" key="2">
    <source>
        <dbReference type="ARBA" id="ARBA00022448"/>
    </source>
</evidence>
<keyword evidence="7" id="KW-1185">Reference proteome</keyword>
<organism evidence="6 7">
    <name type="scientific">Striga hermonthica</name>
    <name type="common">Purple witchweed</name>
    <name type="synonym">Buchnera hermonthica</name>
    <dbReference type="NCBI Taxonomy" id="68872"/>
    <lineage>
        <taxon>Eukaryota</taxon>
        <taxon>Viridiplantae</taxon>
        <taxon>Streptophyta</taxon>
        <taxon>Embryophyta</taxon>
        <taxon>Tracheophyta</taxon>
        <taxon>Spermatophyta</taxon>
        <taxon>Magnoliopsida</taxon>
        <taxon>eudicotyledons</taxon>
        <taxon>Gunneridae</taxon>
        <taxon>Pentapetalae</taxon>
        <taxon>asterids</taxon>
        <taxon>lamiids</taxon>
        <taxon>Lamiales</taxon>
        <taxon>Orobanchaceae</taxon>
        <taxon>Buchnereae</taxon>
        <taxon>Striga</taxon>
    </lineage>
</organism>